<reference evidence="1 2" key="1">
    <citation type="submission" date="2015-12" db="EMBL/GenBank/DDBJ databases">
        <authorList>
            <person name="Shamseldin A."/>
            <person name="Moawad H."/>
            <person name="Abd El-Rahim W.M."/>
            <person name="Sadowsky M.J."/>
        </authorList>
    </citation>
    <scope>NUCLEOTIDE SEQUENCE [LARGE SCALE GENOMIC DNA]</scope>
    <source>
        <strain evidence="1 2">DG5B</strain>
    </source>
</reference>
<dbReference type="KEGG" id="hyg:AUC43_15190"/>
<sequence length="116" mass="12995">MAKSETDNSSPRLTKVNPTVRAIPERSVAKREVNYTSVSISKTALPKIAQLKEIALKEMQPALSTQMVMDFAVEMAMRHQDELVAYARRNTVDPRVAQFLRLQEELAAAGLLPEQK</sequence>
<name>A0A0U3SJK8_9BACT</name>
<evidence type="ECO:0000313" key="1">
    <source>
        <dbReference type="EMBL" id="ALW86308.1"/>
    </source>
</evidence>
<protein>
    <submittedName>
        <fullName evidence="1">Uncharacterized protein</fullName>
    </submittedName>
</protein>
<evidence type="ECO:0000313" key="2">
    <source>
        <dbReference type="Proteomes" id="UP000059542"/>
    </source>
</evidence>
<proteinExistence type="predicted"/>
<dbReference type="EMBL" id="CP013909">
    <property type="protein sequence ID" value="ALW86308.1"/>
    <property type="molecule type" value="Genomic_DNA"/>
</dbReference>
<organism evidence="1 2">
    <name type="scientific">Hymenobacter sedentarius</name>
    <dbReference type="NCBI Taxonomy" id="1411621"/>
    <lineage>
        <taxon>Bacteria</taxon>
        <taxon>Pseudomonadati</taxon>
        <taxon>Bacteroidota</taxon>
        <taxon>Cytophagia</taxon>
        <taxon>Cytophagales</taxon>
        <taxon>Hymenobacteraceae</taxon>
        <taxon>Hymenobacter</taxon>
    </lineage>
</organism>
<dbReference type="AlphaFoldDB" id="A0A0U3SJK8"/>
<dbReference type="Proteomes" id="UP000059542">
    <property type="component" value="Chromosome"/>
</dbReference>
<keyword evidence="2" id="KW-1185">Reference proteome</keyword>
<dbReference type="RefSeq" id="WP_068195456.1">
    <property type="nucleotide sequence ID" value="NZ_CP013909.1"/>
</dbReference>
<gene>
    <name evidence="1" type="ORF">AUC43_15190</name>
</gene>
<accession>A0A0U3SJK8</accession>